<evidence type="ECO:0000256" key="2">
    <source>
        <dbReference type="ARBA" id="ARBA00047960"/>
    </source>
</evidence>
<keyword evidence="5" id="KW-1185">Reference proteome</keyword>
<dbReference type="CDD" id="cd03185">
    <property type="entry name" value="GST_C_Tau"/>
    <property type="match status" value="1"/>
</dbReference>
<dbReference type="EC" id="2.5.1.18" evidence="3"/>
<dbReference type="PROSITE" id="PS50405">
    <property type="entry name" value="GST_CTER"/>
    <property type="match status" value="1"/>
</dbReference>
<dbReference type="InterPro" id="IPR045074">
    <property type="entry name" value="GST_C_Tau"/>
</dbReference>
<dbReference type="InterPro" id="IPR010987">
    <property type="entry name" value="Glutathione-S-Trfase_C-like"/>
</dbReference>
<evidence type="ECO:0000256" key="3">
    <source>
        <dbReference type="RuleBase" id="RU369102"/>
    </source>
</evidence>
<organism evidence="5 6">
    <name type="scientific">Dioscorea cayennensis subsp. rotundata</name>
    <name type="common">White Guinea yam</name>
    <name type="synonym">Dioscorea rotundata</name>
    <dbReference type="NCBI Taxonomy" id="55577"/>
    <lineage>
        <taxon>Eukaryota</taxon>
        <taxon>Viridiplantae</taxon>
        <taxon>Streptophyta</taxon>
        <taxon>Embryophyta</taxon>
        <taxon>Tracheophyta</taxon>
        <taxon>Spermatophyta</taxon>
        <taxon>Magnoliopsida</taxon>
        <taxon>Liliopsida</taxon>
        <taxon>Dioscoreales</taxon>
        <taxon>Dioscoreaceae</taxon>
        <taxon>Dioscorea</taxon>
    </lineage>
</organism>
<dbReference type="PANTHER" id="PTHR11260:SF676">
    <property type="entry name" value="GLUTATHIONE S-TRANSFERASE U8"/>
    <property type="match status" value="1"/>
</dbReference>
<comment type="similarity">
    <text evidence="3">Belongs to the GST superfamily.</text>
</comment>
<dbReference type="GeneID" id="120277542"/>
<keyword evidence="3" id="KW-0963">Cytoplasm</keyword>
<comment type="function">
    <text evidence="3">Is involved in the conjugation of reduced glutathione to a wide number of exogenous and endogenous hydrophobic electrophiles.</text>
</comment>
<reference evidence="6" key="1">
    <citation type="submission" date="2025-08" db="UniProtKB">
        <authorList>
            <consortium name="RefSeq"/>
        </authorList>
    </citation>
    <scope>IDENTIFICATION</scope>
</reference>
<comment type="subcellular location">
    <subcellularLocation>
        <location evidence="3">Cytoplasm</location>
        <location evidence="3">Cytosol</location>
    </subcellularLocation>
</comment>
<evidence type="ECO:0000256" key="1">
    <source>
        <dbReference type="ARBA" id="ARBA00022679"/>
    </source>
</evidence>
<dbReference type="PANTHER" id="PTHR11260">
    <property type="entry name" value="GLUTATHIONE S-TRANSFERASE, GST, SUPERFAMILY, GST DOMAIN CONTAINING"/>
    <property type="match status" value="1"/>
</dbReference>
<evidence type="ECO:0000259" key="4">
    <source>
        <dbReference type="PROSITE" id="PS50405"/>
    </source>
</evidence>
<dbReference type="InterPro" id="IPR036282">
    <property type="entry name" value="Glutathione-S-Trfase_C_sf"/>
</dbReference>
<dbReference type="GO" id="GO:0006749">
    <property type="term" value="P:glutathione metabolic process"/>
    <property type="evidence" value="ECO:0007669"/>
    <property type="project" value="InterPro"/>
</dbReference>
<dbReference type="RefSeq" id="XP_039140340.1">
    <property type="nucleotide sequence ID" value="XM_039284406.1"/>
</dbReference>
<proteinExistence type="inferred from homology"/>
<protein>
    <recommendedName>
        <fullName evidence="3">Glutathione S-transferase</fullName>
        <ecNumber evidence="3">2.5.1.18</ecNumber>
    </recommendedName>
</protein>
<gene>
    <name evidence="6" type="primary">LOC120277542</name>
</gene>
<evidence type="ECO:0000313" key="5">
    <source>
        <dbReference type="Proteomes" id="UP001515500"/>
    </source>
</evidence>
<dbReference type="FunFam" id="1.20.1050.10:FF:000012">
    <property type="entry name" value="Tau class glutathione S-transferase"/>
    <property type="match status" value="1"/>
</dbReference>
<dbReference type="SUPFAM" id="SSF47616">
    <property type="entry name" value="GST C-terminal domain-like"/>
    <property type="match status" value="1"/>
</dbReference>
<dbReference type="GO" id="GO:0005829">
    <property type="term" value="C:cytosol"/>
    <property type="evidence" value="ECO:0007669"/>
    <property type="project" value="UniProtKB-SubCell"/>
</dbReference>
<comment type="catalytic activity">
    <reaction evidence="2 3">
        <text>RX + glutathione = an S-substituted glutathione + a halide anion + H(+)</text>
        <dbReference type="Rhea" id="RHEA:16437"/>
        <dbReference type="ChEBI" id="CHEBI:15378"/>
        <dbReference type="ChEBI" id="CHEBI:16042"/>
        <dbReference type="ChEBI" id="CHEBI:17792"/>
        <dbReference type="ChEBI" id="CHEBI:57925"/>
        <dbReference type="ChEBI" id="CHEBI:90779"/>
        <dbReference type="EC" id="2.5.1.18"/>
    </reaction>
</comment>
<feature type="domain" description="GST C-terminal" evidence="4">
    <location>
        <begin position="1"/>
        <end position="124"/>
    </location>
</feature>
<dbReference type="InterPro" id="IPR045073">
    <property type="entry name" value="Omega/Tau-like"/>
</dbReference>
<dbReference type="Proteomes" id="UP001515500">
    <property type="component" value="Chromosome 15"/>
</dbReference>
<dbReference type="Gene3D" id="1.20.1050.10">
    <property type="match status" value="1"/>
</dbReference>
<dbReference type="AlphaFoldDB" id="A0AB40CJU5"/>
<dbReference type="Pfam" id="PF13410">
    <property type="entry name" value="GST_C_2"/>
    <property type="match status" value="1"/>
</dbReference>
<name>A0AB40CJU5_DIOCR</name>
<evidence type="ECO:0000313" key="6">
    <source>
        <dbReference type="RefSeq" id="XP_039140340.1"/>
    </source>
</evidence>
<dbReference type="GO" id="GO:0004364">
    <property type="term" value="F:glutathione transferase activity"/>
    <property type="evidence" value="ECO:0007669"/>
    <property type="project" value="UniProtKB-UniRule"/>
</dbReference>
<sequence>MARIWALYSDYQCRDASKDVFLAMGEEQEKAIKCLEETLEVLEKELKGKRFFAGQSIGYLDLALGWMAFWLGVSEEVACYEVLDVEKFPRFVTWIENFLKVPVIRDNLPDRDKTVEFFHEYRKLQQSALGKV</sequence>
<keyword evidence="1 3" id="KW-0808">Transferase</keyword>
<accession>A0AB40CJU5</accession>